<keyword evidence="5" id="KW-1185">Reference proteome</keyword>
<dbReference type="KEGG" id="gtt:GUITHDRAFT_134406"/>
<feature type="region of interest" description="Disordered" evidence="1">
    <location>
        <begin position="19"/>
        <end position="42"/>
    </location>
</feature>
<sequence length="645" mass="71893">MLHASFAFDSQAGQPMSFAPNLPSGSSGMPKYSQNQSSPPLGSEEVNDALMEIIQCCIPVPCDDVKVDEDAPNKFEAYKSDGDVVYFIWIDRNVDNLNFLLEVRRMLHREGVSFSYRQLVKEFYWSLTIAKKTKIVQVSGRRYEPPMYPQPSQTTIMPQALQTHVKTMSNHQLCFEATLTCQTLVSQFFSKILYSELTEFLNMSTMPGIIRFLSGGKQVNALKPDFIKFSALISKMEPRFILRFIYLLILAGSTPAIYSGERDKLNAEVVFTTMKQVIIIDTLEGICSGHLGRDAVIVMKLVSCGCLLAVDIAQNWAALVMFISYAIVFLLEGVEAFGMKKYAGKYDEYTLLSALARSNDFGVLVRNAFDTNPDWAIYVDRHNEGVVMPNGDVVFVGDQVQATQAESPTRTNLDTEYKEVAVFSIKQVKEQIPALVKKTSGYLTGGFVAATGLVLLDGFFSVVIILAMVLISVMICDDLTQRFVAYNMNKHFTFIIIIALAAAQNVAVSNVGWVQDSSQIDKSQDIFPLASLVILLGVASTILIKMDLYFSPEKSIFKSNNTGLTRVSMDKIVNGNFDALDVTELAALIDYFAVRVEGKDDTDNVSKYSLKKLWIDHRMAAMGSLQDGDIAKFLDWYQRRLSSLA</sequence>
<evidence type="ECO:0000313" key="5">
    <source>
        <dbReference type="Proteomes" id="UP000011087"/>
    </source>
</evidence>
<accession>L1JTF6</accession>
<evidence type="ECO:0000313" key="4">
    <source>
        <dbReference type="EnsemblProtists" id="EKX51480"/>
    </source>
</evidence>
<feature type="compositionally biased region" description="Polar residues" evidence="1">
    <location>
        <begin position="23"/>
        <end position="40"/>
    </location>
</feature>
<dbReference type="PaxDb" id="55529-EKX51480"/>
<organism evidence="3">
    <name type="scientific">Guillardia theta (strain CCMP2712)</name>
    <name type="common">Cryptophyte</name>
    <dbReference type="NCBI Taxonomy" id="905079"/>
    <lineage>
        <taxon>Eukaryota</taxon>
        <taxon>Cryptophyceae</taxon>
        <taxon>Pyrenomonadales</taxon>
        <taxon>Geminigeraceae</taxon>
        <taxon>Guillardia</taxon>
    </lineage>
</organism>
<feature type="transmembrane region" description="Helical" evidence="2">
    <location>
        <begin position="462"/>
        <end position="480"/>
    </location>
</feature>
<dbReference type="Proteomes" id="UP000011087">
    <property type="component" value="Unassembled WGS sequence"/>
</dbReference>
<proteinExistence type="predicted"/>
<evidence type="ECO:0000256" key="2">
    <source>
        <dbReference type="SAM" id="Phobius"/>
    </source>
</evidence>
<feature type="transmembrane region" description="Helical" evidence="2">
    <location>
        <begin position="526"/>
        <end position="544"/>
    </location>
</feature>
<reference evidence="5" key="2">
    <citation type="submission" date="2012-11" db="EMBL/GenBank/DDBJ databases">
        <authorList>
            <person name="Kuo A."/>
            <person name="Curtis B.A."/>
            <person name="Tanifuji G."/>
            <person name="Burki F."/>
            <person name="Gruber A."/>
            <person name="Irimia M."/>
            <person name="Maruyama S."/>
            <person name="Arias M.C."/>
            <person name="Ball S.G."/>
            <person name="Gile G.H."/>
            <person name="Hirakawa Y."/>
            <person name="Hopkins J.F."/>
            <person name="Rensing S.A."/>
            <person name="Schmutz J."/>
            <person name="Symeonidi A."/>
            <person name="Elias M."/>
            <person name="Eveleigh R.J."/>
            <person name="Herman E.K."/>
            <person name="Klute M.J."/>
            <person name="Nakayama T."/>
            <person name="Obornik M."/>
            <person name="Reyes-Prieto A."/>
            <person name="Armbrust E.V."/>
            <person name="Aves S.J."/>
            <person name="Beiko R.G."/>
            <person name="Coutinho P."/>
            <person name="Dacks J.B."/>
            <person name="Durnford D.G."/>
            <person name="Fast N.M."/>
            <person name="Green B.R."/>
            <person name="Grisdale C."/>
            <person name="Hempe F."/>
            <person name="Henrissat B."/>
            <person name="Hoppner M.P."/>
            <person name="Ishida K.-I."/>
            <person name="Kim E."/>
            <person name="Koreny L."/>
            <person name="Kroth P.G."/>
            <person name="Liu Y."/>
            <person name="Malik S.-B."/>
            <person name="Maier U.G."/>
            <person name="McRose D."/>
            <person name="Mock T."/>
            <person name="Neilson J.A."/>
            <person name="Onodera N.T."/>
            <person name="Poole A.M."/>
            <person name="Pritham E.J."/>
            <person name="Richards T.A."/>
            <person name="Rocap G."/>
            <person name="Roy S.W."/>
            <person name="Sarai C."/>
            <person name="Schaack S."/>
            <person name="Shirato S."/>
            <person name="Slamovits C.H."/>
            <person name="Spencer D.F."/>
            <person name="Suzuki S."/>
            <person name="Worden A.Z."/>
            <person name="Zauner S."/>
            <person name="Barry K."/>
            <person name="Bell C."/>
            <person name="Bharti A.K."/>
            <person name="Crow J.A."/>
            <person name="Grimwood J."/>
            <person name="Kramer R."/>
            <person name="Lindquist E."/>
            <person name="Lucas S."/>
            <person name="Salamov A."/>
            <person name="McFadden G.I."/>
            <person name="Lane C.E."/>
            <person name="Keeling P.J."/>
            <person name="Gray M.W."/>
            <person name="Grigoriev I.V."/>
            <person name="Archibald J.M."/>
        </authorList>
    </citation>
    <scope>NUCLEOTIDE SEQUENCE</scope>
    <source>
        <strain evidence="5">CCMP2712</strain>
    </source>
</reference>
<evidence type="ECO:0000256" key="1">
    <source>
        <dbReference type="SAM" id="MobiDB-lite"/>
    </source>
</evidence>
<dbReference type="EMBL" id="JH992975">
    <property type="protein sequence ID" value="EKX51480.1"/>
    <property type="molecule type" value="Genomic_DNA"/>
</dbReference>
<protein>
    <submittedName>
        <fullName evidence="3 4">Uncharacterized protein</fullName>
    </submittedName>
</protein>
<reference evidence="4" key="3">
    <citation type="submission" date="2015-06" db="UniProtKB">
        <authorList>
            <consortium name="EnsemblProtists"/>
        </authorList>
    </citation>
    <scope>IDENTIFICATION</scope>
</reference>
<name>L1JTF6_GUITC</name>
<gene>
    <name evidence="3" type="ORF">GUITHDRAFT_134406</name>
</gene>
<dbReference type="AlphaFoldDB" id="L1JTF6"/>
<dbReference type="GeneID" id="17308195"/>
<keyword evidence="2" id="KW-1133">Transmembrane helix</keyword>
<feature type="transmembrane region" description="Helical" evidence="2">
    <location>
        <begin position="316"/>
        <end position="337"/>
    </location>
</feature>
<feature type="transmembrane region" description="Helical" evidence="2">
    <location>
        <begin position="492"/>
        <end position="514"/>
    </location>
</feature>
<reference evidence="3 5" key="1">
    <citation type="journal article" date="2012" name="Nature">
        <title>Algal genomes reveal evolutionary mosaicism and the fate of nucleomorphs.</title>
        <authorList>
            <consortium name="DOE Joint Genome Institute"/>
            <person name="Curtis B.A."/>
            <person name="Tanifuji G."/>
            <person name="Burki F."/>
            <person name="Gruber A."/>
            <person name="Irimia M."/>
            <person name="Maruyama S."/>
            <person name="Arias M.C."/>
            <person name="Ball S.G."/>
            <person name="Gile G.H."/>
            <person name="Hirakawa Y."/>
            <person name="Hopkins J.F."/>
            <person name="Kuo A."/>
            <person name="Rensing S.A."/>
            <person name="Schmutz J."/>
            <person name="Symeonidi A."/>
            <person name="Elias M."/>
            <person name="Eveleigh R.J."/>
            <person name="Herman E.K."/>
            <person name="Klute M.J."/>
            <person name="Nakayama T."/>
            <person name="Obornik M."/>
            <person name="Reyes-Prieto A."/>
            <person name="Armbrust E.V."/>
            <person name="Aves S.J."/>
            <person name="Beiko R.G."/>
            <person name="Coutinho P."/>
            <person name="Dacks J.B."/>
            <person name="Durnford D.G."/>
            <person name="Fast N.M."/>
            <person name="Green B.R."/>
            <person name="Grisdale C.J."/>
            <person name="Hempel F."/>
            <person name="Henrissat B."/>
            <person name="Hoppner M.P."/>
            <person name="Ishida K."/>
            <person name="Kim E."/>
            <person name="Koreny L."/>
            <person name="Kroth P.G."/>
            <person name="Liu Y."/>
            <person name="Malik S.B."/>
            <person name="Maier U.G."/>
            <person name="McRose D."/>
            <person name="Mock T."/>
            <person name="Neilson J.A."/>
            <person name="Onodera N.T."/>
            <person name="Poole A.M."/>
            <person name="Pritham E.J."/>
            <person name="Richards T.A."/>
            <person name="Rocap G."/>
            <person name="Roy S.W."/>
            <person name="Sarai C."/>
            <person name="Schaack S."/>
            <person name="Shirato S."/>
            <person name="Slamovits C.H."/>
            <person name="Spencer D.F."/>
            <person name="Suzuki S."/>
            <person name="Worden A.Z."/>
            <person name="Zauner S."/>
            <person name="Barry K."/>
            <person name="Bell C."/>
            <person name="Bharti A.K."/>
            <person name="Crow J.A."/>
            <person name="Grimwood J."/>
            <person name="Kramer R."/>
            <person name="Lindquist E."/>
            <person name="Lucas S."/>
            <person name="Salamov A."/>
            <person name="McFadden G.I."/>
            <person name="Lane C.E."/>
            <person name="Keeling P.J."/>
            <person name="Gray M.W."/>
            <person name="Grigoriev I.V."/>
            <person name="Archibald J.M."/>
        </authorList>
    </citation>
    <scope>NUCLEOTIDE SEQUENCE</scope>
    <source>
        <strain evidence="3 5">CCMP2712</strain>
    </source>
</reference>
<dbReference type="HOGENOM" id="CLU_424825_0_0_1"/>
<dbReference type="RefSeq" id="XP_005838460.1">
    <property type="nucleotide sequence ID" value="XM_005838403.1"/>
</dbReference>
<evidence type="ECO:0000313" key="3">
    <source>
        <dbReference type="EMBL" id="EKX51480.1"/>
    </source>
</evidence>
<keyword evidence="2" id="KW-0812">Transmembrane</keyword>
<dbReference type="EnsemblProtists" id="EKX51480">
    <property type="protein sequence ID" value="EKX51480"/>
    <property type="gene ID" value="GUITHDRAFT_134406"/>
</dbReference>
<keyword evidence="2" id="KW-0472">Membrane</keyword>